<proteinExistence type="inferred from homology"/>
<dbReference type="PIRSF" id="PIRSF006806">
    <property type="entry name" value="FTHF_cligase"/>
    <property type="match status" value="1"/>
</dbReference>
<dbReference type="GO" id="GO:0030272">
    <property type="term" value="F:5-formyltetrahydrofolate cyclo-ligase activity"/>
    <property type="evidence" value="ECO:0007669"/>
    <property type="project" value="UniProtKB-EC"/>
</dbReference>
<dbReference type="PANTHER" id="PTHR23407:SF1">
    <property type="entry name" value="5-FORMYLTETRAHYDROFOLATE CYCLO-LIGASE"/>
    <property type="match status" value="1"/>
</dbReference>
<dbReference type="GO" id="GO:0046872">
    <property type="term" value="F:metal ion binding"/>
    <property type="evidence" value="ECO:0007669"/>
    <property type="project" value="UniProtKB-KW"/>
</dbReference>
<keyword evidence="5" id="KW-0460">Magnesium</keyword>
<evidence type="ECO:0000313" key="6">
    <source>
        <dbReference type="EMBL" id="SIS47427.1"/>
    </source>
</evidence>
<keyword evidence="6" id="KW-0436">Ligase</keyword>
<gene>
    <name evidence="6" type="ORF">SAMN05444817_10637</name>
</gene>
<dbReference type="RefSeq" id="WP_159437735.1">
    <property type="nucleotide sequence ID" value="NZ_CP046976.1"/>
</dbReference>
<dbReference type="NCBIfam" id="TIGR02727">
    <property type="entry name" value="MTHFS_bact"/>
    <property type="match status" value="1"/>
</dbReference>
<comment type="catalytic activity">
    <reaction evidence="5">
        <text>(6S)-5-formyl-5,6,7,8-tetrahydrofolate + ATP = (6R)-5,10-methenyltetrahydrofolate + ADP + phosphate</text>
        <dbReference type="Rhea" id="RHEA:10488"/>
        <dbReference type="ChEBI" id="CHEBI:30616"/>
        <dbReference type="ChEBI" id="CHEBI:43474"/>
        <dbReference type="ChEBI" id="CHEBI:57455"/>
        <dbReference type="ChEBI" id="CHEBI:57457"/>
        <dbReference type="ChEBI" id="CHEBI:456216"/>
        <dbReference type="EC" id="6.3.3.2"/>
    </reaction>
</comment>
<dbReference type="EC" id="6.3.3.2" evidence="5"/>
<evidence type="ECO:0000256" key="3">
    <source>
        <dbReference type="ARBA" id="ARBA00022840"/>
    </source>
</evidence>
<dbReference type="GO" id="GO:0005524">
    <property type="term" value="F:ATP binding"/>
    <property type="evidence" value="ECO:0007669"/>
    <property type="project" value="UniProtKB-KW"/>
</dbReference>
<evidence type="ECO:0000256" key="5">
    <source>
        <dbReference type="RuleBase" id="RU361279"/>
    </source>
</evidence>
<organism evidence="6 7">
    <name type="scientific">Corynebacterium appendicis CIP 107643</name>
    <dbReference type="NCBI Taxonomy" id="1161099"/>
    <lineage>
        <taxon>Bacteria</taxon>
        <taxon>Bacillati</taxon>
        <taxon>Actinomycetota</taxon>
        <taxon>Actinomycetes</taxon>
        <taxon>Mycobacteriales</taxon>
        <taxon>Corynebacteriaceae</taxon>
        <taxon>Corynebacterium</taxon>
    </lineage>
</organism>
<dbReference type="InterPro" id="IPR002698">
    <property type="entry name" value="FTHF_cligase"/>
</dbReference>
<accession>A0A1N7JDP0</accession>
<evidence type="ECO:0000256" key="4">
    <source>
        <dbReference type="PIRSR" id="PIRSR006806-1"/>
    </source>
</evidence>
<keyword evidence="2 4" id="KW-0547">Nucleotide-binding</keyword>
<dbReference type="GO" id="GO:0009396">
    <property type="term" value="P:folic acid-containing compound biosynthetic process"/>
    <property type="evidence" value="ECO:0007669"/>
    <property type="project" value="TreeGrafter"/>
</dbReference>
<keyword evidence="3 4" id="KW-0067">ATP-binding</keyword>
<dbReference type="GO" id="GO:0035999">
    <property type="term" value="P:tetrahydrofolate interconversion"/>
    <property type="evidence" value="ECO:0007669"/>
    <property type="project" value="TreeGrafter"/>
</dbReference>
<reference evidence="7" key="1">
    <citation type="submission" date="2017-01" db="EMBL/GenBank/DDBJ databases">
        <authorList>
            <person name="Varghese N."/>
            <person name="Submissions S."/>
        </authorList>
    </citation>
    <scope>NUCLEOTIDE SEQUENCE [LARGE SCALE GENOMIC DNA]</scope>
    <source>
        <strain evidence="7">DSM 44531</strain>
    </source>
</reference>
<dbReference type="AlphaFoldDB" id="A0A1N7JDP0"/>
<dbReference type="PANTHER" id="PTHR23407">
    <property type="entry name" value="ATPASE INHIBITOR/5-FORMYLTETRAHYDROFOLATE CYCLO-LIGASE"/>
    <property type="match status" value="1"/>
</dbReference>
<dbReference type="OrthoDB" id="3242798at2"/>
<dbReference type="InterPro" id="IPR037171">
    <property type="entry name" value="NagB/RpiA_transferase-like"/>
</dbReference>
<evidence type="ECO:0000256" key="1">
    <source>
        <dbReference type="ARBA" id="ARBA00010638"/>
    </source>
</evidence>
<sequence>MFRVGHSAKDAIRTEARSRRAKMEHSLIDATLVSHLLTWLGPARRIAAYSPMANEPGGKELLPALAEVHEVWLPITPAHGGLRWGLYDGSLRRGAHFGIEEPEGPGEPSLSALSLDAVLVPALGVDRSGVRLGQGAGYYDRALDGVDCPVVALVYDGEVHDSLPSEPHDWPVDAAVTQSGFVELGTGRGGRAVQ</sequence>
<dbReference type="InterPro" id="IPR024185">
    <property type="entry name" value="FTHF_cligase-like_sf"/>
</dbReference>
<comment type="cofactor">
    <cofactor evidence="5">
        <name>Mg(2+)</name>
        <dbReference type="ChEBI" id="CHEBI:18420"/>
    </cofactor>
</comment>
<dbReference type="Proteomes" id="UP000186292">
    <property type="component" value="Unassembled WGS sequence"/>
</dbReference>
<name>A0A1N7JDP0_9CORY</name>
<evidence type="ECO:0000256" key="2">
    <source>
        <dbReference type="ARBA" id="ARBA00022741"/>
    </source>
</evidence>
<feature type="binding site" evidence="4">
    <location>
        <begin position="9"/>
        <end position="13"/>
    </location>
    <ligand>
        <name>ATP</name>
        <dbReference type="ChEBI" id="CHEBI:30616"/>
    </ligand>
</feature>
<dbReference type="EMBL" id="FTOF01000006">
    <property type="protein sequence ID" value="SIS47427.1"/>
    <property type="molecule type" value="Genomic_DNA"/>
</dbReference>
<dbReference type="Pfam" id="PF01812">
    <property type="entry name" value="5-FTHF_cyc-lig"/>
    <property type="match status" value="1"/>
</dbReference>
<keyword evidence="7" id="KW-1185">Reference proteome</keyword>
<dbReference type="STRING" id="1161099.SAMN05444817_10637"/>
<dbReference type="SUPFAM" id="SSF100950">
    <property type="entry name" value="NagB/RpiA/CoA transferase-like"/>
    <property type="match status" value="1"/>
</dbReference>
<evidence type="ECO:0000313" key="7">
    <source>
        <dbReference type="Proteomes" id="UP000186292"/>
    </source>
</evidence>
<feature type="binding site" evidence="4">
    <location>
        <begin position="131"/>
        <end position="139"/>
    </location>
    <ligand>
        <name>ATP</name>
        <dbReference type="ChEBI" id="CHEBI:30616"/>
    </ligand>
</feature>
<comment type="similarity">
    <text evidence="1 5">Belongs to the 5-formyltetrahydrofolate cyclo-ligase family.</text>
</comment>
<dbReference type="Gene3D" id="3.40.50.10420">
    <property type="entry name" value="NagB/RpiA/CoA transferase-like"/>
    <property type="match status" value="1"/>
</dbReference>
<keyword evidence="5" id="KW-0479">Metal-binding</keyword>
<feature type="binding site" evidence="4">
    <location>
        <position position="55"/>
    </location>
    <ligand>
        <name>substrate</name>
    </ligand>
</feature>
<protein>
    <recommendedName>
        <fullName evidence="5">5-formyltetrahydrofolate cyclo-ligase</fullName>
        <ecNumber evidence="5">6.3.3.2</ecNumber>
    </recommendedName>
</protein>